<evidence type="ECO:0000256" key="2">
    <source>
        <dbReference type="ARBA" id="ARBA00022475"/>
    </source>
</evidence>
<feature type="transmembrane region" description="Helical" evidence="6">
    <location>
        <begin position="48"/>
        <end position="68"/>
    </location>
</feature>
<feature type="transmembrane region" description="Helical" evidence="6">
    <location>
        <begin position="12"/>
        <end position="36"/>
    </location>
</feature>
<evidence type="ECO:0000259" key="7">
    <source>
        <dbReference type="Pfam" id="PF13396"/>
    </source>
</evidence>
<comment type="caution">
    <text evidence="8">The sequence shown here is derived from an EMBL/GenBank/DDBJ whole genome shotgun (WGS) entry which is preliminary data.</text>
</comment>
<evidence type="ECO:0000256" key="3">
    <source>
        <dbReference type="ARBA" id="ARBA00022692"/>
    </source>
</evidence>
<dbReference type="EMBL" id="RSAA01000015">
    <property type="protein sequence ID" value="RRO15738.1"/>
    <property type="molecule type" value="Genomic_DNA"/>
</dbReference>
<evidence type="ECO:0000313" key="9">
    <source>
        <dbReference type="Proteomes" id="UP000274515"/>
    </source>
</evidence>
<dbReference type="OrthoDB" id="3298527at2"/>
<keyword evidence="2" id="KW-1003">Cell membrane</keyword>
<dbReference type="Proteomes" id="UP000274515">
    <property type="component" value="Unassembled WGS sequence"/>
</dbReference>
<reference evidence="8 9" key="1">
    <citation type="submission" date="2018-11" db="EMBL/GenBank/DDBJ databases">
        <title>Saccharopolyspora rhizosphaerae sp. nov., an actinomycete isolated from rhizosphere soil in Thailand.</title>
        <authorList>
            <person name="Intra B."/>
            <person name="Euanorasetr J."/>
            <person name="Take A."/>
            <person name="Inahashi Y."/>
            <person name="Mori M."/>
            <person name="Panbangred W."/>
            <person name="Matsumoto A."/>
        </authorList>
    </citation>
    <scope>NUCLEOTIDE SEQUENCE [LARGE SCALE GENOMIC DNA]</scope>
    <source>
        <strain evidence="8 9">H219</strain>
    </source>
</reference>
<keyword evidence="3 6" id="KW-0812">Transmembrane</keyword>
<protein>
    <recommendedName>
        <fullName evidence="7">Cardiolipin synthase N-terminal domain-containing protein</fullName>
    </recommendedName>
</protein>
<keyword evidence="4 6" id="KW-1133">Transmembrane helix</keyword>
<accession>A0A426JRG5</accession>
<evidence type="ECO:0000256" key="1">
    <source>
        <dbReference type="ARBA" id="ARBA00004651"/>
    </source>
</evidence>
<comment type="subcellular location">
    <subcellularLocation>
        <location evidence="1">Cell membrane</location>
        <topology evidence="1">Multi-pass membrane protein</topology>
    </subcellularLocation>
</comment>
<proteinExistence type="predicted"/>
<evidence type="ECO:0000313" key="8">
    <source>
        <dbReference type="EMBL" id="RRO15738.1"/>
    </source>
</evidence>
<evidence type="ECO:0000256" key="6">
    <source>
        <dbReference type="SAM" id="Phobius"/>
    </source>
</evidence>
<sequence length="80" mass="8599">MDFVHHPDQLLFAGGLGVAALVLIGWLVLFVCAVVSVLGSPLSLGMKLVWVVIAFSAPFLGVLAWFLIGRSDAYRRRAAC</sequence>
<dbReference type="RefSeq" id="WP_125091535.1">
    <property type="nucleotide sequence ID" value="NZ_RSAA01000015.1"/>
</dbReference>
<feature type="domain" description="Cardiolipin synthase N-terminal" evidence="7">
    <location>
        <begin position="29"/>
        <end position="70"/>
    </location>
</feature>
<gene>
    <name evidence="8" type="ORF">EIL87_17200</name>
</gene>
<organism evidence="8 9">
    <name type="scientific">Saccharopolyspora rhizosphaerae</name>
    <dbReference type="NCBI Taxonomy" id="2492662"/>
    <lineage>
        <taxon>Bacteria</taxon>
        <taxon>Bacillati</taxon>
        <taxon>Actinomycetota</taxon>
        <taxon>Actinomycetes</taxon>
        <taxon>Pseudonocardiales</taxon>
        <taxon>Pseudonocardiaceae</taxon>
        <taxon>Saccharopolyspora</taxon>
    </lineage>
</organism>
<dbReference type="AlphaFoldDB" id="A0A426JRG5"/>
<dbReference type="Pfam" id="PF13396">
    <property type="entry name" value="PLDc_N"/>
    <property type="match status" value="1"/>
</dbReference>
<evidence type="ECO:0000256" key="4">
    <source>
        <dbReference type="ARBA" id="ARBA00022989"/>
    </source>
</evidence>
<name>A0A426JRG5_9PSEU</name>
<dbReference type="InterPro" id="IPR027379">
    <property type="entry name" value="CLS_N"/>
</dbReference>
<dbReference type="GO" id="GO:0005886">
    <property type="term" value="C:plasma membrane"/>
    <property type="evidence" value="ECO:0007669"/>
    <property type="project" value="UniProtKB-SubCell"/>
</dbReference>
<evidence type="ECO:0000256" key="5">
    <source>
        <dbReference type="ARBA" id="ARBA00023136"/>
    </source>
</evidence>
<keyword evidence="9" id="KW-1185">Reference proteome</keyword>
<keyword evidence="5 6" id="KW-0472">Membrane</keyword>